<dbReference type="GO" id="GO:0016705">
    <property type="term" value="F:oxidoreductase activity, acting on paired donors, with incorporation or reduction of molecular oxygen"/>
    <property type="evidence" value="ECO:0007669"/>
    <property type="project" value="InterPro"/>
</dbReference>
<dbReference type="EMBL" id="NCKV01003754">
    <property type="protein sequence ID" value="RWS25392.1"/>
    <property type="molecule type" value="Genomic_DNA"/>
</dbReference>
<gene>
    <name evidence="2" type="ORF">B4U80_13814</name>
</gene>
<dbReference type="OrthoDB" id="1055148at2759"/>
<name>A0A443SCY9_9ACAR</name>
<evidence type="ECO:0000313" key="3">
    <source>
        <dbReference type="Proteomes" id="UP000288716"/>
    </source>
</evidence>
<keyword evidence="3" id="KW-1185">Reference proteome</keyword>
<dbReference type="GO" id="GO:0020037">
    <property type="term" value="F:heme binding"/>
    <property type="evidence" value="ECO:0007669"/>
    <property type="project" value="InterPro"/>
</dbReference>
<dbReference type="AlphaFoldDB" id="A0A443SCY9"/>
<dbReference type="Gene3D" id="1.10.630.10">
    <property type="entry name" value="Cytochrome P450"/>
    <property type="match status" value="1"/>
</dbReference>
<dbReference type="GO" id="GO:0005506">
    <property type="term" value="F:iron ion binding"/>
    <property type="evidence" value="ECO:0007669"/>
    <property type="project" value="InterPro"/>
</dbReference>
<sequence>MNELCSDMIHFINLTTSKETDFLDLFMNYASNVLCTLMYSKNYKVNDPEYVPLRNFLQQLFVSENEILQLLAGKLFGIQFKRKTIAFEYFSSFKQQIYNYMNNIYKERVNSGRTDEFDDLLSAYLKEANGSNAIFFNGKQSFL</sequence>
<proteinExistence type="predicted"/>
<accession>A0A443SCY9</accession>
<dbReference type="SUPFAM" id="SSF48264">
    <property type="entry name" value="Cytochrome P450"/>
    <property type="match status" value="1"/>
</dbReference>
<dbReference type="VEuPathDB" id="VectorBase:LDEU006647"/>
<evidence type="ECO:0000313" key="2">
    <source>
        <dbReference type="EMBL" id="RWS25392.1"/>
    </source>
</evidence>
<organism evidence="2 3">
    <name type="scientific">Leptotrombidium deliense</name>
    <dbReference type="NCBI Taxonomy" id="299467"/>
    <lineage>
        <taxon>Eukaryota</taxon>
        <taxon>Metazoa</taxon>
        <taxon>Ecdysozoa</taxon>
        <taxon>Arthropoda</taxon>
        <taxon>Chelicerata</taxon>
        <taxon>Arachnida</taxon>
        <taxon>Acari</taxon>
        <taxon>Acariformes</taxon>
        <taxon>Trombidiformes</taxon>
        <taxon>Prostigmata</taxon>
        <taxon>Anystina</taxon>
        <taxon>Parasitengona</taxon>
        <taxon>Trombiculoidea</taxon>
        <taxon>Trombiculidae</taxon>
        <taxon>Leptotrombidium</taxon>
    </lineage>
</organism>
<dbReference type="GO" id="GO:0004497">
    <property type="term" value="F:monooxygenase activity"/>
    <property type="evidence" value="ECO:0007669"/>
    <property type="project" value="UniProtKB-KW"/>
</dbReference>
<comment type="caution">
    <text evidence="2">The sequence shown here is derived from an EMBL/GenBank/DDBJ whole genome shotgun (WGS) entry which is preliminary data.</text>
</comment>
<keyword evidence="1" id="KW-0560">Oxidoreductase</keyword>
<evidence type="ECO:0000256" key="1">
    <source>
        <dbReference type="ARBA" id="ARBA00023033"/>
    </source>
</evidence>
<protein>
    <submittedName>
        <fullName evidence="2">Uncharacterized protein</fullName>
    </submittedName>
</protein>
<dbReference type="Proteomes" id="UP000288716">
    <property type="component" value="Unassembled WGS sequence"/>
</dbReference>
<keyword evidence="1" id="KW-0503">Monooxygenase</keyword>
<reference evidence="2 3" key="1">
    <citation type="journal article" date="2018" name="Gigascience">
        <title>Genomes of trombidid mites reveal novel predicted allergens and laterally-transferred genes associated with secondary metabolism.</title>
        <authorList>
            <person name="Dong X."/>
            <person name="Chaisiri K."/>
            <person name="Xia D."/>
            <person name="Armstrong S.D."/>
            <person name="Fang Y."/>
            <person name="Donnelly M.J."/>
            <person name="Kadowaki T."/>
            <person name="McGarry J.W."/>
            <person name="Darby A.C."/>
            <person name="Makepeace B.L."/>
        </authorList>
    </citation>
    <scope>NUCLEOTIDE SEQUENCE [LARGE SCALE GENOMIC DNA]</scope>
    <source>
        <strain evidence="2">UoL-UT</strain>
    </source>
</reference>
<dbReference type="InterPro" id="IPR036396">
    <property type="entry name" value="Cyt_P450_sf"/>
</dbReference>